<name>A0A2X0SML6_9PROT</name>
<organism evidence="1">
    <name type="scientific">Candidatus Nitrotoga fabula</name>
    <dbReference type="NCBI Taxonomy" id="2182327"/>
    <lineage>
        <taxon>Bacteria</taxon>
        <taxon>Pseudomonadati</taxon>
        <taxon>Pseudomonadota</taxon>
        <taxon>Betaproteobacteria</taxon>
        <taxon>Nitrosomonadales</taxon>
        <taxon>Gallionellaceae</taxon>
        <taxon>Candidatus Nitrotoga</taxon>
    </lineage>
</organism>
<gene>
    <name evidence="1" type="ORF">NITFAB_1735</name>
</gene>
<accession>A0A2X0SML6</accession>
<proteinExistence type="predicted"/>
<reference evidence="1" key="1">
    <citation type="submission" date="2018-05" db="EMBL/GenBank/DDBJ databases">
        <authorList>
            <person name="Lanie J.A."/>
            <person name="Ng W.-L."/>
            <person name="Kazmierczak K.M."/>
            <person name="Andrzejewski T.M."/>
            <person name="Davidsen T.M."/>
            <person name="Wayne K.J."/>
            <person name="Tettelin H."/>
            <person name="Glass J.I."/>
            <person name="Rusch D."/>
            <person name="Podicherti R."/>
            <person name="Tsui H.-C.T."/>
            <person name="Winkler M.E."/>
        </authorList>
    </citation>
    <scope>NUCLEOTIDE SEQUENCE</scope>
    <source>
        <strain evidence="1">KNB</strain>
    </source>
</reference>
<dbReference type="AlphaFoldDB" id="A0A2X0SML6"/>
<dbReference type="EMBL" id="LS423452">
    <property type="protein sequence ID" value="SPS06145.1"/>
    <property type="molecule type" value="Genomic_DNA"/>
</dbReference>
<protein>
    <submittedName>
        <fullName evidence="1">Uncharacterized protein</fullName>
    </submittedName>
</protein>
<sequence length="152" mass="16689">MSEPTKGFICYAAGYKYQLRQDAVAESGIALQTPVTHEYFTISESGLITVKRGYAWDGASSVAIDDPGTIYASLFHDAGYQAIRCGLIDGRWRKELDAMYRQLCINGGVFPARAEAHYLALRIGGGQYNKLVSSDYPSIIICLVSLVMHSPQ</sequence>
<evidence type="ECO:0000313" key="1">
    <source>
        <dbReference type="EMBL" id="SPS06145.1"/>
    </source>
</evidence>